<protein>
    <submittedName>
        <fullName evidence="1">Uncharacterized protein</fullName>
    </submittedName>
</protein>
<dbReference type="RefSeq" id="WP_250198731.1">
    <property type="nucleotide sequence ID" value="NZ_CP097636.1"/>
</dbReference>
<evidence type="ECO:0000313" key="2">
    <source>
        <dbReference type="Proteomes" id="UP001056201"/>
    </source>
</evidence>
<gene>
    <name evidence="1" type="ORF">MW290_16090</name>
</gene>
<dbReference type="EMBL" id="CP097636">
    <property type="protein sequence ID" value="URI10524.1"/>
    <property type="molecule type" value="Genomic_DNA"/>
</dbReference>
<proteinExistence type="predicted"/>
<dbReference type="Proteomes" id="UP001056201">
    <property type="component" value="Chromosome 2"/>
</dbReference>
<organism evidence="1 2">
    <name type="scientific">Aquincola tertiaricarbonis</name>
    <dbReference type="NCBI Taxonomy" id="391953"/>
    <lineage>
        <taxon>Bacteria</taxon>
        <taxon>Pseudomonadati</taxon>
        <taxon>Pseudomonadota</taxon>
        <taxon>Betaproteobacteria</taxon>
        <taxon>Burkholderiales</taxon>
        <taxon>Sphaerotilaceae</taxon>
        <taxon>Aquincola</taxon>
    </lineage>
</organism>
<keyword evidence="2" id="KW-1185">Reference proteome</keyword>
<sequence length="62" mass="6845">MASEQVWMEASGQRWDFSPAVVAEETPMHDVDLGYEAALPGLQALYADAAEARHRVTEPGER</sequence>
<accession>A0ABY4SDG6</accession>
<evidence type="ECO:0000313" key="1">
    <source>
        <dbReference type="EMBL" id="URI10524.1"/>
    </source>
</evidence>
<reference evidence="1" key="1">
    <citation type="submission" date="2022-05" db="EMBL/GenBank/DDBJ databases">
        <title>An RpoN-dependent PEP-CTERM gene is involved in floc formation of an Aquincola tertiaricarbonis strain.</title>
        <authorList>
            <person name="Qiu D."/>
            <person name="Xia M."/>
        </authorList>
    </citation>
    <scope>NUCLEOTIDE SEQUENCE</scope>
    <source>
        <strain evidence="1">RN12</strain>
    </source>
</reference>
<name>A0ABY4SDG6_AQUTE</name>